<name>A0A6H2HBL0_9BURK</name>
<evidence type="ECO:0000313" key="2">
    <source>
        <dbReference type="EMBL" id="QJC57259.1"/>
    </source>
</evidence>
<dbReference type="EC" id="4.2.99.20" evidence="2"/>
<dbReference type="InterPro" id="IPR029058">
    <property type="entry name" value="AB_hydrolase_fold"/>
</dbReference>
<dbReference type="PANTHER" id="PTHR43194">
    <property type="entry name" value="HYDROLASE ALPHA/BETA FOLD FAMILY"/>
    <property type="match status" value="1"/>
</dbReference>
<proteinExistence type="predicted"/>
<feature type="domain" description="AB hydrolase-1" evidence="1">
    <location>
        <begin position="47"/>
        <end position="275"/>
    </location>
</feature>
<gene>
    <name evidence="2" type="primary">menH_2</name>
    <name evidence="2" type="ORF">HC248_02580</name>
</gene>
<dbReference type="RefSeq" id="WP_238342624.1">
    <property type="nucleotide sequence ID" value="NZ_CP051461.1"/>
</dbReference>
<dbReference type="Gene3D" id="3.40.50.1820">
    <property type="entry name" value="alpha/beta hydrolase"/>
    <property type="match status" value="1"/>
</dbReference>
<accession>A0A6H2HBL0</accession>
<sequence>MHKHYYSQMPKTFVTLDPTQGEQHADIGLKVQLEVRLIEGPAHRASLVFLHEGLGSVSQWTQRDADWPLALCQASGRAGMVYARRGYGQSSPALRSHVDDTHPSLLMPDYMHKEAWQVLPSLLEKLHIKNPVLLGHSDGASIALLHASVHRVAACIAMAPHVLVESMAIDAITNAKTAFESTDLRQRLARHHADVEGAFWQWNDVWLSPAFRQFDIRADCARLLAPLLLIQGDNDEYGSMLQLDEIARQAKHAQQLRLSDCGHSPQRDQPQKTLAAICGFLQNCN</sequence>
<reference evidence="2 3" key="1">
    <citation type="submission" date="2020-04" db="EMBL/GenBank/DDBJ databases">
        <title>Complete genome of a Psychrophilic, Marine, Gas Vacuolate Bacterium Polaromonas vacuolata KCTC 22033T.</title>
        <authorList>
            <person name="Hwang K."/>
            <person name="Kim K.M."/>
        </authorList>
    </citation>
    <scope>NUCLEOTIDE SEQUENCE [LARGE SCALE GENOMIC DNA]</scope>
    <source>
        <strain evidence="2 3">KCTC 22033</strain>
    </source>
</reference>
<evidence type="ECO:0000313" key="3">
    <source>
        <dbReference type="Proteomes" id="UP000502041"/>
    </source>
</evidence>
<dbReference type="InterPro" id="IPR050228">
    <property type="entry name" value="Carboxylesterase_BioH"/>
</dbReference>
<dbReference type="InterPro" id="IPR000073">
    <property type="entry name" value="AB_hydrolase_1"/>
</dbReference>
<dbReference type="KEGG" id="pvac:HC248_02580"/>
<keyword evidence="2" id="KW-0456">Lyase</keyword>
<dbReference type="Pfam" id="PF12697">
    <property type="entry name" value="Abhydrolase_6"/>
    <property type="match status" value="1"/>
</dbReference>
<evidence type="ECO:0000259" key="1">
    <source>
        <dbReference type="Pfam" id="PF12697"/>
    </source>
</evidence>
<keyword evidence="3" id="KW-1185">Reference proteome</keyword>
<dbReference type="AlphaFoldDB" id="A0A6H2HBL0"/>
<protein>
    <submittedName>
        <fullName evidence="2">2-succinyl-6-hydroxy-2, 4-cyclohexadiene-1-carboxylate synthase</fullName>
        <ecNumber evidence="2">4.2.99.20</ecNumber>
    </submittedName>
</protein>
<dbReference type="PANTHER" id="PTHR43194:SF2">
    <property type="entry name" value="PEROXISOMAL MEMBRANE PROTEIN LPX1"/>
    <property type="match status" value="1"/>
</dbReference>
<dbReference type="GO" id="GO:0070205">
    <property type="term" value="F:2-succinyl-6-hydroxy-2,4-cyclohexadiene-1-carboxylate synthase activity"/>
    <property type="evidence" value="ECO:0007669"/>
    <property type="project" value="UniProtKB-EC"/>
</dbReference>
<organism evidence="2 3">
    <name type="scientific">Polaromonas vacuolata</name>
    <dbReference type="NCBI Taxonomy" id="37448"/>
    <lineage>
        <taxon>Bacteria</taxon>
        <taxon>Pseudomonadati</taxon>
        <taxon>Pseudomonadota</taxon>
        <taxon>Betaproteobacteria</taxon>
        <taxon>Burkholderiales</taxon>
        <taxon>Comamonadaceae</taxon>
        <taxon>Polaromonas</taxon>
    </lineage>
</organism>
<dbReference type="SUPFAM" id="SSF53474">
    <property type="entry name" value="alpha/beta-Hydrolases"/>
    <property type="match status" value="1"/>
</dbReference>
<dbReference type="Proteomes" id="UP000502041">
    <property type="component" value="Chromosome"/>
</dbReference>
<dbReference type="EMBL" id="CP051461">
    <property type="protein sequence ID" value="QJC57259.1"/>
    <property type="molecule type" value="Genomic_DNA"/>
</dbReference>